<dbReference type="CDD" id="cd00130">
    <property type="entry name" value="PAS"/>
    <property type="match status" value="2"/>
</dbReference>
<dbReference type="Pfam" id="PF02518">
    <property type="entry name" value="HATPase_c"/>
    <property type="match status" value="1"/>
</dbReference>
<dbReference type="OrthoDB" id="905895at2"/>
<dbReference type="CDD" id="cd00082">
    <property type="entry name" value="HisKA"/>
    <property type="match status" value="1"/>
</dbReference>
<organism evidence="9 10">
    <name type="scientific">Cyclobacterium amurskyense</name>
    <dbReference type="NCBI Taxonomy" id="320787"/>
    <lineage>
        <taxon>Bacteria</taxon>
        <taxon>Pseudomonadati</taxon>
        <taxon>Bacteroidota</taxon>
        <taxon>Cytophagia</taxon>
        <taxon>Cytophagales</taxon>
        <taxon>Cyclobacteriaceae</taxon>
        <taxon>Cyclobacterium</taxon>
    </lineage>
</organism>
<dbReference type="EMBL" id="CP012040">
    <property type="protein sequence ID" value="AKP50204.1"/>
    <property type="molecule type" value="Genomic_DNA"/>
</dbReference>
<dbReference type="EC" id="2.7.13.3" evidence="2"/>
<comment type="catalytic activity">
    <reaction evidence="1">
        <text>ATP + protein L-histidine = ADP + protein N-phospho-L-histidine.</text>
        <dbReference type="EC" id="2.7.13.3"/>
    </reaction>
</comment>
<feature type="domain" description="PAC" evidence="8">
    <location>
        <begin position="1025"/>
        <end position="1077"/>
    </location>
</feature>
<dbReference type="NCBIfam" id="TIGR00229">
    <property type="entry name" value="sensory_box"/>
    <property type="match status" value="4"/>
</dbReference>
<proteinExistence type="predicted"/>
<keyword evidence="3" id="KW-0597">Phosphoprotein</keyword>
<evidence type="ECO:0000256" key="3">
    <source>
        <dbReference type="ARBA" id="ARBA00022553"/>
    </source>
</evidence>
<dbReference type="InterPro" id="IPR052162">
    <property type="entry name" value="Sensor_kinase/Photoreceptor"/>
</dbReference>
<gene>
    <name evidence="9" type="ORF">CA2015_0742</name>
</gene>
<keyword evidence="5" id="KW-0418">Kinase</keyword>
<feature type="domain" description="Histidine kinase" evidence="6">
    <location>
        <begin position="1232"/>
        <end position="1458"/>
    </location>
</feature>
<dbReference type="PROSITE" id="PS50112">
    <property type="entry name" value="PAS"/>
    <property type="match status" value="4"/>
</dbReference>
<reference evidence="9 10" key="1">
    <citation type="submission" date="2015-07" db="EMBL/GenBank/DDBJ databases">
        <authorList>
            <person name="Kim K.M."/>
        </authorList>
    </citation>
    <scope>NUCLEOTIDE SEQUENCE [LARGE SCALE GENOMIC DNA]</scope>
    <source>
        <strain evidence="9 10">KCTC 12363</strain>
    </source>
</reference>
<dbReference type="SMART" id="SM00086">
    <property type="entry name" value="PAC"/>
    <property type="match status" value="6"/>
</dbReference>
<dbReference type="Gene3D" id="2.10.70.100">
    <property type="match status" value="1"/>
</dbReference>
<feature type="domain" description="PAS" evidence="7">
    <location>
        <begin position="1078"/>
        <end position="1148"/>
    </location>
</feature>
<dbReference type="SMART" id="SM00091">
    <property type="entry name" value="PAS"/>
    <property type="match status" value="8"/>
</dbReference>
<dbReference type="Gene3D" id="3.30.565.10">
    <property type="entry name" value="Histidine kinase-like ATPase, C-terminal domain"/>
    <property type="match status" value="1"/>
</dbReference>
<feature type="domain" description="PAC" evidence="8">
    <location>
        <begin position="1151"/>
        <end position="1203"/>
    </location>
</feature>
<dbReference type="SUPFAM" id="SSF55874">
    <property type="entry name" value="ATPase domain of HSP90 chaperone/DNA topoisomerase II/histidine kinase"/>
    <property type="match status" value="1"/>
</dbReference>
<feature type="domain" description="PAS" evidence="7">
    <location>
        <begin position="169"/>
        <end position="240"/>
    </location>
</feature>
<evidence type="ECO:0000259" key="8">
    <source>
        <dbReference type="PROSITE" id="PS50113"/>
    </source>
</evidence>
<dbReference type="Proteomes" id="UP000036520">
    <property type="component" value="Chromosome"/>
</dbReference>
<dbReference type="PROSITE" id="PS50113">
    <property type="entry name" value="PAC"/>
    <property type="match status" value="3"/>
</dbReference>
<dbReference type="InterPro" id="IPR013656">
    <property type="entry name" value="PAS_4"/>
</dbReference>
<dbReference type="PROSITE" id="PS50109">
    <property type="entry name" value="HIS_KIN"/>
    <property type="match status" value="1"/>
</dbReference>
<name>A0A0H4P7R7_9BACT</name>
<dbReference type="Gene3D" id="3.30.450.20">
    <property type="entry name" value="PAS domain"/>
    <property type="match status" value="9"/>
</dbReference>
<dbReference type="SMART" id="SM00388">
    <property type="entry name" value="HisKA"/>
    <property type="match status" value="1"/>
</dbReference>
<evidence type="ECO:0000259" key="6">
    <source>
        <dbReference type="PROSITE" id="PS50109"/>
    </source>
</evidence>
<dbReference type="SUPFAM" id="SSF47384">
    <property type="entry name" value="Homodimeric domain of signal transducing histidine kinase"/>
    <property type="match status" value="1"/>
</dbReference>
<feature type="domain" description="PAC" evidence="8">
    <location>
        <begin position="636"/>
        <end position="689"/>
    </location>
</feature>
<evidence type="ECO:0000313" key="9">
    <source>
        <dbReference type="EMBL" id="AKP50204.1"/>
    </source>
</evidence>
<dbReference type="SMART" id="SM00387">
    <property type="entry name" value="HATPase_c"/>
    <property type="match status" value="1"/>
</dbReference>
<dbReference type="Gene3D" id="1.10.287.130">
    <property type="match status" value="1"/>
</dbReference>
<dbReference type="PATRIC" id="fig|320787.5.peg.825"/>
<keyword evidence="10" id="KW-1185">Reference proteome</keyword>
<accession>A0A0H4P7R7</accession>
<dbReference type="InterPro" id="IPR003594">
    <property type="entry name" value="HATPase_dom"/>
</dbReference>
<dbReference type="PRINTS" id="PR00344">
    <property type="entry name" value="BCTRLSENSOR"/>
</dbReference>
<feature type="domain" description="PAS" evidence="7">
    <location>
        <begin position="952"/>
        <end position="1023"/>
    </location>
</feature>
<dbReference type="GO" id="GO:0000155">
    <property type="term" value="F:phosphorelay sensor kinase activity"/>
    <property type="evidence" value="ECO:0007669"/>
    <property type="project" value="InterPro"/>
</dbReference>
<dbReference type="RefSeq" id="WP_048640666.1">
    <property type="nucleotide sequence ID" value="NZ_CP012040.1"/>
</dbReference>
<dbReference type="InterPro" id="IPR013655">
    <property type="entry name" value="PAS_fold_3"/>
</dbReference>
<dbReference type="FunFam" id="3.30.450.20:FF:000099">
    <property type="entry name" value="Sensory box sensor histidine kinase"/>
    <property type="match status" value="1"/>
</dbReference>
<dbReference type="InterPro" id="IPR036097">
    <property type="entry name" value="HisK_dim/P_sf"/>
</dbReference>
<dbReference type="PANTHER" id="PTHR43304">
    <property type="entry name" value="PHYTOCHROME-LIKE PROTEIN CPH1"/>
    <property type="match status" value="1"/>
</dbReference>
<dbReference type="InterPro" id="IPR035965">
    <property type="entry name" value="PAS-like_dom_sf"/>
</dbReference>
<evidence type="ECO:0000256" key="4">
    <source>
        <dbReference type="ARBA" id="ARBA00022679"/>
    </source>
</evidence>
<evidence type="ECO:0000256" key="1">
    <source>
        <dbReference type="ARBA" id="ARBA00000085"/>
    </source>
</evidence>
<evidence type="ECO:0000256" key="5">
    <source>
        <dbReference type="ARBA" id="ARBA00022777"/>
    </source>
</evidence>
<dbReference type="SUPFAM" id="SSF55785">
    <property type="entry name" value="PYP-like sensor domain (PAS domain)"/>
    <property type="match status" value="8"/>
</dbReference>
<keyword evidence="4" id="KW-0808">Transferase</keyword>
<dbReference type="InterPro" id="IPR000014">
    <property type="entry name" value="PAS"/>
</dbReference>
<dbReference type="InterPro" id="IPR001610">
    <property type="entry name" value="PAC"/>
</dbReference>
<dbReference type="Pfam" id="PF08448">
    <property type="entry name" value="PAS_4"/>
    <property type="match status" value="4"/>
</dbReference>
<dbReference type="InterPro" id="IPR003661">
    <property type="entry name" value="HisK_dim/P_dom"/>
</dbReference>
<dbReference type="PANTHER" id="PTHR43304:SF1">
    <property type="entry name" value="PAC DOMAIN-CONTAINING PROTEIN"/>
    <property type="match status" value="1"/>
</dbReference>
<dbReference type="Pfam" id="PF00512">
    <property type="entry name" value="HisKA"/>
    <property type="match status" value="1"/>
</dbReference>
<dbReference type="Pfam" id="PF13426">
    <property type="entry name" value="PAS_9"/>
    <property type="match status" value="1"/>
</dbReference>
<evidence type="ECO:0000256" key="2">
    <source>
        <dbReference type="ARBA" id="ARBA00012438"/>
    </source>
</evidence>
<feature type="domain" description="PAS" evidence="7">
    <location>
        <begin position="693"/>
        <end position="735"/>
    </location>
</feature>
<evidence type="ECO:0000259" key="7">
    <source>
        <dbReference type="PROSITE" id="PS50112"/>
    </source>
</evidence>
<protein>
    <recommendedName>
        <fullName evidence="2">histidine kinase</fullName>
        <ecNumber evidence="2">2.7.13.3</ecNumber>
    </recommendedName>
</protein>
<dbReference type="InterPro" id="IPR004358">
    <property type="entry name" value="Sig_transdc_His_kin-like_C"/>
</dbReference>
<dbReference type="Pfam" id="PF08447">
    <property type="entry name" value="PAS_3"/>
    <property type="match status" value="3"/>
</dbReference>
<dbReference type="InterPro" id="IPR005467">
    <property type="entry name" value="His_kinase_dom"/>
</dbReference>
<sequence length="1458" mass="166996">MGTEREDNIFLRGGGEMGKLIRAKDWENTALGDPSTWPQPLKTMVGVLLENPFGMYIAWGKEFTQIYNDGYRPILGATKHPQALGNSTKETFSEIWPIIGPMLDGVMEGEAVRFSDLMLPLNRNGYLENCYFDFSYSPIRLATGEVGGVLVTVIETTSKKIAENDLIENKNDLEFVIEAAQLGTYDYNPLTNTFSGNARLKEWFGYPPEEKITFNQAMAAIAETDRERVSQAINKVLKYSSGGIYDIEYTIVNAVTKEETIVHAKGKARFNEEKFAYRLNGTLEDVTERVLARKKIEENERNLRLMILQAPVAISIFRGANYTVEIANKYALELWGRKEEEVLNIPLFEAMPEIASQGIKELLDGVFSTGNRYATPERPVQLLRNGVLETVYIHFSYEALYDTNEEINGIMAIGYDVTPQVEARKTVEESEKRYHNLINSSPSSIAILSGKDLVITIANDIIIEYWGKGKDVLGKPYFELLPEMVEQGYVEVFEKVFETGIPFTAIETPVRILQHGKMTMKYYNFNVYPQRDLEGNINGLGIIATEVTSQAILNNKIKESEQNIRALVESAPFPIGVFVGEEMRISLANQSIMDAWGKGNDVVGKRYSDILPEFGNQHIFEQIRKVLRTGVPFHAKNQKVDIVKNGELKPYYYNYSFTPLLDASGKVDAVMNTAAEVTELHEAKQKVEEALSEIKLFKFMADTAADPFILMEEDGSFTYLNNSALEKWGYTEQEMSLLKVPDVDTVFDDKKYREAFQRAQREKIPPFETMHKNKQGHIYPVEINMGGVQVDQKNLLFAVARDISERKKAEQDVIEAFQKVEESEKRFRDSVKQAPLGIVIFRGSENVIEVANESYLQIIDKTEDQFVGKPLFETLPEVRTKIAPIIEGIYKTGNAFYGYEFPVDLNRHGKTEKSFFNFVYHPLKENNTITGIMVVATEVTATVKAKHIIEENEDKLKLIIEASELGIWDLDLKTQEMVASERCYNILGFANKKSLTQEELIAHVHPDDVKLRAEAFEKAYVEGSLHYQIRIVWEDQSLHWKDVKGKVYYDENNKPERMLGTVRDITEERTFHQQLLEREEKFRLLADSMPQFVWTSDPEGNLNYFNQSVFDFSGLTLEQIKRDGWQQIVHPDDKEENIKQWMEAVRSGKDFLLEHRFRKHNGEYRWQLSRAIPQKDADGTIKMWVGTSTDVQEQKMFTTELEKLVQLGTNELQQKNMALEKINKELQSFVYISSHDLQEPLRKIQIFASRIIETEYDVLSENGKKYFTRMHKSANRMQNLIQDLIAYSRTNDQEIKYEIVDLLEIIEDTKETLTEELEQSDVTFELNNLGKVKVVLVQFRQVVLNLISNSIKFAKKDQPVHIKISCESIKGKETGIEALNVDQNYNHIQYCDNGIGFDQQYSKKIFEVFQRLHNKEAYTGTGIGLAIVKRIIENHEGVILATGQLNKGATFDIYIPEP</sequence>
<dbReference type="InterPro" id="IPR036890">
    <property type="entry name" value="HATPase_C_sf"/>
</dbReference>
<dbReference type="InterPro" id="IPR000700">
    <property type="entry name" value="PAS-assoc_C"/>
</dbReference>
<dbReference type="KEGG" id="camu:CA2015_0742"/>
<dbReference type="STRING" id="320787.CA2015_0742"/>
<evidence type="ECO:0000313" key="10">
    <source>
        <dbReference type="Proteomes" id="UP000036520"/>
    </source>
</evidence>